<evidence type="ECO:0000256" key="8">
    <source>
        <dbReference type="ARBA" id="ARBA00023157"/>
    </source>
</evidence>
<evidence type="ECO:0000256" key="9">
    <source>
        <dbReference type="SAM" id="SignalP"/>
    </source>
</evidence>
<dbReference type="GO" id="GO:0022829">
    <property type="term" value="F:wide pore channel activity"/>
    <property type="evidence" value="ECO:0007669"/>
    <property type="project" value="TreeGrafter"/>
</dbReference>
<dbReference type="PROSITE" id="PS51412">
    <property type="entry name" value="MACPF_2"/>
    <property type="match status" value="1"/>
</dbReference>
<keyword evidence="6" id="KW-0204">Cytolysis</keyword>
<dbReference type="GeneID" id="129340240"/>
<feature type="signal peptide" evidence="9">
    <location>
        <begin position="1"/>
        <end position="22"/>
    </location>
</feature>
<protein>
    <submittedName>
        <fullName evidence="13 14">Perforin-1-like</fullName>
    </submittedName>
</protein>
<dbReference type="RefSeq" id="XP_054850885.1">
    <property type="nucleotide sequence ID" value="XM_054994910.1"/>
</dbReference>
<evidence type="ECO:0000313" key="14">
    <source>
        <dbReference type="RefSeq" id="XP_054850887.1"/>
    </source>
</evidence>
<name>A0AA97K7Y2_EUBMA</name>
<dbReference type="GO" id="GO:0031640">
    <property type="term" value="P:killing of cells of another organism"/>
    <property type="evidence" value="ECO:0007669"/>
    <property type="project" value="UniProtKB-KW"/>
</dbReference>
<evidence type="ECO:0000256" key="2">
    <source>
        <dbReference type="ARBA" id="ARBA00004613"/>
    </source>
</evidence>
<dbReference type="Pfam" id="PF00168">
    <property type="entry name" value="C2"/>
    <property type="match status" value="1"/>
</dbReference>
<evidence type="ECO:0000256" key="6">
    <source>
        <dbReference type="ARBA" id="ARBA00022852"/>
    </source>
</evidence>
<evidence type="ECO:0000256" key="3">
    <source>
        <dbReference type="ARBA" id="ARBA00009214"/>
    </source>
</evidence>
<dbReference type="PRINTS" id="PR00764">
    <property type="entry name" value="COMPLEMENTC9"/>
</dbReference>
<dbReference type="Pfam" id="PF01823">
    <property type="entry name" value="MACPF"/>
    <property type="match status" value="1"/>
</dbReference>
<dbReference type="InterPro" id="IPR001862">
    <property type="entry name" value="MAC_perforin"/>
</dbReference>
<dbReference type="SMART" id="SM00239">
    <property type="entry name" value="C2"/>
    <property type="match status" value="1"/>
</dbReference>
<dbReference type="AlphaFoldDB" id="A0AA97K7Y2"/>
<evidence type="ECO:0000256" key="4">
    <source>
        <dbReference type="ARBA" id="ARBA00022525"/>
    </source>
</evidence>
<keyword evidence="7" id="KW-0472">Membrane</keyword>
<dbReference type="Gene3D" id="2.60.40.150">
    <property type="entry name" value="C2 domain"/>
    <property type="match status" value="1"/>
</dbReference>
<dbReference type="GO" id="GO:0005579">
    <property type="term" value="C:membrane attack complex"/>
    <property type="evidence" value="ECO:0007669"/>
    <property type="project" value="InterPro"/>
</dbReference>
<dbReference type="InterPro" id="IPR035892">
    <property type="entry name" value="C2_domain_sf"/>
</dbReference>
<keyword evidence="8" id="KW-1015">Disulfide bond</keyword>
<dbReference type="PROSITE" id="PS50004">
    <property type="entry name" value="C2"/>
    <property type="match status" value="1"/>
</dbReference>
<proteinExistence type="inferred from homology"/>
<dbReference type="GO" id="GO:0051607">
    <property type="term" value="P:defense response to virus"/>
    <property type="evidence" value="ECO:0007669"/>
    <property type="project" value="TreeGrafter"/>
</dbReference>
<dbReference type="GO" id="GO:0001913">
    <property type="term" value="P:T cell mediated cytotoxicity"/>
    <property type="evidence" value="ECO:0007669"/>
    <property type="project" value="TreeGrafter"/>
</dbReference>
<evidence type="ECO:0000259" key="11">
    <source>
        <dbReference type="PROSITE" id="PS51412"/>
    </source>
</evidence>
<dbReference type="InterPro" id="IPR052784">
    <property type="entry name" value="Perforin-1_pore-forming"/>
</dbReference>
<dbReference type="Proteomes" id="UP001190640">
    <property type="component" value="Chromosome 12"/>
</dbReference>
<comment type="subcellular location">
    <subcellularLocation>
        <location evidence="1">Membrane</location>
    </subcellularLocation>
    <subcellularLocation>
        <location evidence="2">Secreted</location>
    </subcellularLocation>
</comment>
<accession>A0AA97K7Y2</accession>
<evidence type="ECO:0000313" key="12">
    <source>
        <dbReference type="Proteomes" id="UP001190640"/>
    </source>
</evidence>
<reference evidence="13 14" key="1">
    <citation type="submission" date="2025-04" db="UniProtKB">
        <authorList>
            <consortium name="RefSeq"/>
        </authorList>
    </citation>
    <scope>IDENTIFICATION</scope>
    <source>
        <tissue evidence="13 14">Blood</tissue>
    </source>
</reference>
<evidence type="ECO:0000313" key="13">
    <source>
        <dbReference type="RefSeq" id="XP_054850885.1"/>
    </source>
</evidence>
<evidence type="ECO:0000256" key="1">
    <source>
        <dbReference type="ARBA" id="ARBA00004370"/>
    </source>
</evidence>
<dbReference type="PROSITE" id="PS00279">
    <property type="entry name" value="MACPF_1"/>
    <property type="match status" value="1"/>
</dbReference>
<dbReference type="PANTHER" id="PTHR46096">
    <property type="entry name" value="PERFORIN-1"/>
    <property type="match status" value="1"/>
</dbReference>
<evidence type="ECO:0000259" key="10">
    <source>
        <dbReference type="PROSITE" id="PS50004"/>
    </source>
</evidence>
<organism evidence="12 14">
    <name type="scientific">Eublepharis macularius</name>
    <name type="common">Leopard gecko</name>
    <name type="synonym">Cyrtodactylus macularius</name>
    <dbReference type="NCBI Taxonomy" id="481883"/>
    <lineage>
        <taxon>Eukaryota</taxon>
        <taxon>Metazoa</taxon>
        <taxon>Chordata</taxon>
        <taxon>Craniata</taxon>
        <taxon>Vertebrata</taxon>
        <taxon>Euteleostomi</taxon>
        <taxon>Lepidosauria</taxon>
        <taxon>Squamata</taxon>
        <taxon>Bifurcata</taxon>
        <taxon>Gekkota</taxon>
        <taxon>Eublepharidae</taxon>
        <taxon>Eublepharinae</taxon>
        <taxon>Eublepharis</taxon>
    </lineage>
</organism>
<dbReference type="InterPro" id="IPR020863">
    <property type="entry name" value="MACPF_CS"/>
</dbReference>
<dbReference type="InterPro" id="IPR000008">
    <property type="entry name" value="C2_dom"/>
</dbReference>
<feature type="domain" description="MACPF" evidence="11">
    <location>
        <begin position="28"/>
        <end position="375"/>
    </location>
</feature>
<sequence length="570" mass="64043">MLKANLMPAASVLLFFLNSVSPRCQEGPEDVCQKHSGFVPGHNLAGEGFDITTLERKGASLLDMNQWENPDGTCTLCRNPLLKGKPLQKLPLAGADWEVDISCHRKLHSSLQESGISVVQGAGADVKNDWRMGLEVEVKPEARVQVSLAGSHSKMADFSIDKSGKDKYSFATHELSCIFYKFRIGHHQPLTQHFKRALKVLPQKYHRASQLEYHQFIETYGTHFITKLHLGGHVRDVTAIRECETVLDGLSAEEVKDCLSVEAAASIGAGKVKMDAAYQKCEEMRNKQSFKGNFHQRYTERHTEIVGGNSHADLLFSDDLTKEAFQEWLEGLKNMPGLVSYSLAPIHTLVAKENPRRESLKQAVSEYVLKRALWRNCTQPCPPGTQRSAHDPCSCVCPNHGNTNSMCCSKKRGLAKLTVTIKRAYNLWGDYSTDTDAYVKVFFQGKESRTSTVWNNNNPVWGIHFDLGDIQLLGDTSKLRVQVWDEDNRYDDDLLGTCDDSLQSGELQEKVCYLNHGRLDFQYRLVCGPYLGGHHCMDYTPQQPRHEGAFLQRMGKGQKKLLLDDPALRA</sequence>
<evidence type="ECO:0000256" key="7">
    <source>
        <dbReference type="ARBA" id="ARBA00023136"/>
    </source>
</evidence>
<comment type="similarity">
    <text evidence="3">Belongs to the complement C6/C7/C8/C9 family.</text>
</comment>
<feature type="domain" description="C2" evidence="10">
    <location>
        <begin position="398"/>
        <end position="516"/>
    </location>
</feature>
<keyword evidence="5 9" id="KW-0732">Signal</keyword>
<gene>
    <name evidence="13 14" type="primary">LOC129340240</name>
</gene>
<keyword evidence="12" id="KW-1185">Reference proteome</keyword>
<evidence type="ECO:0000256" key="5">
    <source>
        <dbReference type="ARBA" id="ARBA00022729"/>
    </source>
</evidence>
<dbReference type="PANTHER" id="PTHR46096:SF3">
    <property type="entry name" value="PERFORIN-1"/>
    <property type="match status" value="1"/>
</dbReference>
<dbReference type="KEGG" id="emc:129340240"/>
<keyword evidence="4" id="KW-0964">Secreted</keyword>
<dbReference type="SMART" id="SM00457">
    <property type="entry name" value="MACPF"/>
    <property type="match status" value="1"/>
</dbReference>
<dbReference type="SUPFAM" id="SSF49562">
    <property type="entry name" value="C2 domain (Calcium/lipid-binding domain, CaLB)"/>
    <property type="match status" value="1"/>
</dbReference>
<dbReference type="RefSeq" id="XP_054850887.1">
    <property type="nucleotide sequence ID" value="XM_054994912.1"/>
</dbReference>
<dbReference type="GO" id="GO:0005576">
    <property type="term" value="C:extracellular region"/>
    <property type="evidence" value="ECO:0007669"/>
    <property type="project" value="UniProtKB-SubCell"/>
</dbReference>
<dbReference type="GO" id="GO:0001771">
    <property type="term" value="P:immunological synapse formation"/>
    <property type="evidence" value="ECO:0007669"/>
    <property type="project" value="TreeGrafter"/>
</dbReference>
<feature type="chain" id="PRO_5044705596" evidence="9">
    <location>
        <begin position="23"/>
        <end position="570"/>
    </location>
</feature>
<dbReference type="InterPro" id="IPR020864">
    <property type="entry name" value="MACPF"/>
</dbReference>